<feature type="transmembrane region" description="Helical" evidence="1">
    <location>
        <begin position="87"/>
        <end position="109"/>
    </location>
</feature>
<accession>A0ABX8A565</accession>
<feature type="transmembrane region" description="Helical" evidence="1">
    <location>
        <begin position="60"/>
        <end position="81"/>
    </location>
</feature>
<evidence type="ECO:0000313" key="3">
    <source>
        <dbReference type="Proteomes" id="UP000682843"/>
    </source>
</evidence>
<dbReference type="RefSeq" id="WP_211911011.1">
    <property type="nucleotide sequence ID" value="NZ_CP036498.1"/>
</dbReference>
<protein>
    <submittedName>
        <fullName evidence="2">Uncharacterized protein</fullName>
    </submittedName>
</protein>
<dbReference type="EMBL" id="CP036498">
    <property type="protein sequence ID" value="QUS37525.1"/>
    <property type="molecule type" value="Genomic_DNA"/>
</dbReference>
<proteinExistence type="predicted"/>
<keyword evidence="3" id="KW-1185">Reference proteome</keyword>
<keyword evidence="1" id="KW-1133">Transmembrane helix</keyword>
<gene>
    <name evidence="2" type="ORF">RPMA_00560</name>
</gene>
<dbReference type="Proteomes" id="UP000682843">
    <property type="component" value="Chromosome"/>
</dbReference>
<keyword evidence="1" id="KW-0472">Membrane</keyword>
<name>A0ABX8A565_9BRAD</name>
<evidence type="ECO:0000256" key="1">
    <source>
        <dbReference type="SAM" id="Phobius"/>
    </source>
</evidence>
<keyword evidence="1" id="KW-0812">Transmembrane</keyword>
<sequence>MMRRALQPLWFLLALIFLIEAWLWDHLEPVVARVVALIPLRAFKAWCAEKVARLSPYPSLLVFLAPLVLLLVPLKFAEVYLLAHHLWISAIILIVASKFVGMGVLAFSFDVTRDKLLQISWFRKLFNFLVDIRQRARDFVSPVMSRIKAMIASLRGPSSRWMRFVQRLRHRAHSPR</sequence>
<feature type="transmembrane region" description="Helical" evidence="1">
    <location>
        <begin position="31"/>
        <end position="48"/>
    </location>
</feature>
<reference evidence="2 3" key="1">
    <citation type="submission" date="2019-02" db="EMBL/GenBank/DDBJ databases">
        <title>Emended description of the genus Rhodopseudomonas and description of Rhodopseudomonas albus sp. nov., a non-phototrophic, heavy-metal-tolerant bacterium isolated from garden soil.</title>
        <authorList>
            <person name="Bao Z."/>
            <person name="Cao W.W."/>
            <person name="Sato Y."/>
            <person name="Nishizawa T."/>
            <person name="Zhao J."/>
            <person name="Guo Y."/>
            <person name="Ohta H."/>
        </authorList>
    </citation>
    <scope>NUCLEOTIDE SEQUENCE [LARGE SCALE GENOMIC DNA]</scope>
    <source>
        <strain evidence="2 3">SK50-23</strain>
    </source>
</reference>
<organism evidence="2 3">
    <name type="scientific">Tardiphaga alba</name>
    <dbReference type="NCBI Taxonomy" id="340268"/>
    <lineage>
        <taxon>Bacteria</taxon>
        <taxon>Pseudomonadati</taxon>
        <taxon>Pseudomonadota</taxon>
        <taxon>Alphaproteobacteria</taxon>
        <taxon>Hyphomicrobiales</taxon>
        <taxon>Nitrobacteraceae</taxon>
        <taxon>Tardiphaga</taxon>
    </lineage>
</organism>
<evidence type="ECO:0000313" key="2">
    <source>
        <dbReference type="EMBL" id="QUS37525.1"/>
    </source>
</evidence>